<dbReference type="InterPro" id="IPR036390">
    <property type="entry name" value="WH_DNA-bd_sf"/>
</dbReference>
<gene>
    <name evidence="2" type="ORF">OM076_07320</name>
</gene>
<dbReference type="Proteomes" id="UP001149140">
    <property type="component" value="Unassembled WGS sequence"/>
</dbReference>
<feature type="compositionally biased region" description="Basic residues" evidence="1">
    <location>
        <begin position="100"/>
        <end position="111"/>
    </location>
</feature>
<protein>
    <submittedName>
        <fullName evidence="2">Uncharacterized protein</fullName>
    </submittedName>
</protein>
<organism evidence="2 3">
    <name type="scientific">Solirubrobacter ginsenosidimutans</name>
    <dbReference type="NCBI Taxonomy" id="490573"/>
    <lineage>
        <taxon>Bacteria</taxon>
        <taxon>Bacillati</taxon>
        <taxon>Actinomycetota</taxon>
        <taxon>Thermoleophilia</taxon>
        <taxon>Solirubrobacterales</taxon>
        <taxon>Solirubrobacteraceae</taxon>
        <taxon>Solirubrobacter</taxon>
    </lineage>
</organism>
<accession>A0A9X3S1D7</accession>
<dbReference type="Gene3D" id="1.10.10.10">
    <property type="entry name" value="Winged helix-like DNA-binding domain superfamily/Winged helix DNA-binding domain"/>
    <property type="match status" value="1"/>
</dbReference>
<evidence type="ECO:0000313" key="3">
    <source>
        <dbReference type="Proteomes" id="UP001149140"/>
    </source>
</evidence>
<proteinExistence type="predicted"/>
<dbReference type="SUPFAM" id="SSF46785">
    <property type="entry name" value="Winged helix' DNA-binding domain"/>
    <property type="match status" value="1"/>
</dbReference>
<feature type="compositionally biased region" description="Basic residues" evidence="1">
    <location>
        <begin position="79"/>
        <end position="93"/>
    </location>
</feature>
<evidence type="ECO:0000256" key="1">
    <source>
        <dbReference type="SAM" id="MobiDB-lite"/>
    </source>
</evidence>
<dbReference type="EMBL" id="JAPDOD010000004">
    <property type="protein sequence ID" value="MDA0160066.1"/>
    <property type="molecule type" value="Genomic_DNA"/>
</dbReference>
<name>A0A9X3S1D7_9ACTN</name>
<evidence type="ECO:0000313" key="2">
    <source>
        <dbReference type="EMBL" id="MDA0160066.1"/>
    </source>
</evidence>
<dbReference type="AlphaFoldDB" id="A0A9X3S1D7"/>
<keyword evidence="3" id="KW-1185">Reference proteome</keyword>
<reference evidence="2" key="1">
    <citation type="submission" date="2022-10" db="EMBL/GenBank/DDBJ databases">
        <title>The WGS of Solirubrobacter ginsenosidimutans DSM 21036.</title>
        <authorList>
            <person name="Jiang Z."/>
        </authorList>
    </citation>
    <scope>NUCLEOTIDE SEQUENCE</scope>
    <source>
        <strain evidence="2">DSM 21036</strain>
    </source>
</reference>
<dbReference type="InterPro" id="IPR036388">
    <property type="entry name" value="WH-like_DNA-bd_sf"/>
</dbReference>
<dbReference type="Pfam" id="PF13412">
    <property type="entry name" value="HTH_24"/>
    <property type="match status" value="1"/>
</dbReference>
<feature type="region of interest" description="Disordered" evidence="1">
    <location>
        <begin position="59"/>
        <end position="133"/>
    </location>
</feature>
<comment type="caution">
    <text evidence="2">The sequence shown here is derived from an EMBL/GenBank/DDBJ whole genome shotgun (WGS) entry which is preliminary data.</text>
</comment>
<sequence>MTVLDDLRVVEERIAARLAELEPLVQEYNELQQIAERLGIDRERALAEAAAIVATPQAAAVPATAPAPAPAPKAAAAKPKPKPAAKAKPKAKPKAAAAKPKAKAAPKRRAAKGAAVRRQPGGTQKAGAERRERMLQLIRETPGITVPDLSVALETDAPSLYRVVRKLQSDGIVAKDGKSLRLVAGG</sequence>
<dbReference type="RefSeq" id="WP_270038832.1">
    <property type="nucleotide sequence ID" value="NZ_JAPDOD010000004.1"/>
</dbReference>